<dbReference type="AlphaFoldDB" id="A0A8B6DQG4"/>
<dbReference type="OrthoDB" id="6132998at2759"/>
<dbReference type="Proteomes" id="UP000596742">
    <property type="component" value="Unassembled WGS sequence"/>
</dbReference>
<name>A0A8B6DQG4_MYTGA</name>
<sequence>MAGAGLVARVTGVIDWTADITAAEAASSAVISGGTFNLPGAPGYRVVCTIEVENWTKYPLMAPDASNNGGIIKSPPVVVLPGQKEQFIAHKTPDTATGTYGTAS</sequence>
<proteinExistence type="predicted"/>
<accession>A0A8B6DQG4</accession>
<comment type="caution">
    <text evidence="1">The sequence shown here is derived from an EMBL/GenBank/DDBJ whole genome shotgun (WGS) entry which is preliminary data.</text>
</comment>
<gene>
    <name evidence="1" type="ORF">MGAL_10B067120</name>
</gene>
<evidence type="ECO:0000313" key="2">
    <source>
        <dbReference type="Proteomes" id="UP000596742"/>
    </source>
</evidence>
<dbReference type="EMBL" id="UYJE01003841">
    <property type="protein sequence ID" value="VDI22829.1"/>
    <property type="molecule type" value="Genomic_DNA"/>
</dbReference>
<evidence type="ECO:0000313" key="1">
    <source>
        <dbReference type="EMBL" id="VDI22829.1"/>
    </source>
</evidence>
<protein>
    <submittedName>
        <fullName evidence="1">Uncharacterized protein</fullName>
    </submittedName>
</protein>
<organism evidence="1 2">
    <name type="scientific">Mytilus galloprovincialis</name>
    <name type="common">Mediterranean mussel</name>
    <dbReference type="NCBI Taxonomy" id="29158"/>
    <lineage>
        <taxon>Eukaryota</taxon>
        <taxon>Metazoa</taxon>
        <taxon>Spiralia</taxon>
        <taxon>Lophotrochozoa</taxon>
        <taxon>Mollusca</taxon>
        <taxon>Bivalvia</taxon>
        <taxon>Autobranchia</taxon>
        <taxon>Pteriomorphia</taxon>
        <taxon>Mytilida</taxon>
        <taxon>Mytiloidea</taxon>
        <taxon>Mytilidae</taxon>
        <taxon>Mytilinae</taxon>
        <taxon>Mytilus</taxon>
    </lineage>
</organism>
<reference evidence="1" key="1">
    <citation type="submission" date="2018-11" db="EMBL/GenBank/DDBJ databases">
        <authorList>
            <person name="Alioto T."/>
            <person name="Alioto T."/>
        </authorList>
    </citation>
    <scope>NUCLEOTIDE SEQUENCE</scope>
</reference>
<keyword evidence="2" id="KW-1185">Reference proteome</keyword>